<dbReference type="InterPro" id="IPR051531">
    <property type="entry name" value="N-acetyltransferase"/>
</dbReference>
<dbReference type="PANTHER" id="PTHR43792">
    <property type="entry name" value="GNAT FAMILY, PUTATIVE (AFU_ORTHOLOGUE AFUA_3G00765)-RELATED-RELATED"/>
    <property type="match status" value="1"/>
</dbReference>
<dbReference type="OrthoDB" id="8913805at2"/>
<protein>
    <recommendedName>
        <fullName evidence="4">N-acetyltransferase domain-containing protein</fullName>
    </recommendedName>
</protein>
<reference evidence="5 6" key="1">
    <citation type="journal article" date="2015" name="Int. J. Syst. Evol. Microbiol.">
        <title>Acinetobacter equi sp. nov. isolated from horse faeces.</title>
        <authorList>
            <person name="Poppel M.T."/>
            <person name="Skiebe E."/>
            <person name="Laue M."/>
            <person name="Bergmann H."/>
            <person name="Ebersberger I."/>
            <person name="Garn T."/>
            <person name="Fruth A."/>
            <person name="Baumgardt S."/>
            <person name="Busse H.J."/>
            <person name="Wilharm G."/>
        </authorList>
    </citation>
    <scope>NUCLEOTIDE SEQUENCE [LARGE SCALE GENOMIC DNA]</scope>
    <source>
        <strain evidence="5 6">114</strain>
    </source>
</reference>
<keyword evidence="6" id="KW-1185">Reference proteome</keyword>
<dbReference type="KEGG" id="aei:AOY20_11820"/>
<proteinExistence type="inferred from homology"/>
<feature type="domain" description="N-acetyltransferase" evidence="4">
    <location>
        <begin position="36"/>
        <end position="187"/>
    </location>
</feature>
<dbReference type="InterPro" id="IPR000182">
    <property type="entry name" value="GNAT_dom"/>
</dbReference>
<dbReference type="Gene3D" id="3.40.630.30">
    <property type="match status" value="1"/>
</dbReference>
<comment type="similarity">
    <text evidence="3">Belongs to the acetyltransferase family. RimJ subfamily.</text>
</comment>
<dbReference type="Proteomes" id="UP000064939">
    <property type="component" value="Chromosome"/>
</dbReference>
<evidence type="ECO:0000259" key="4">
    <source>
        <dbReference type="PROSITE" id="PS51186"/>
    </source>
</evidence>
<dbReference type="AlphaFoldDB" id="A0A0N7GY04"/>
<accession>A0A0N7GY04</accession>
<evidence type="ECO:0000313" key="5">
    <source>
        <dbReference type="EMBL" id="ALH96163.1"/>
    </source>
</evidence>
<keyword evidence="1" id="KW-0808">Transferase</keyword>
<dbReference type="STRING" id="1324350.AOY20_11820"/>
<organism evidence="5 6">
    <name type="scientific">Acinetobacter equi</name>
    <dbReference type="NCBI Taxonomy" id="1324350"/>
    <lineage>
        <taxon>Bacteria</taxon>
        <taxon>Pseudomonadati</taxon>
        <taxon>Pseudomonadota</taxon>
        <taxon>Gammaproteobacteria</taxon>
        <taxon>Moraxellales</taxon>
        <taxon>Moraxellaceae</taxon>
        <taxon>Acinetobacter</taxon>
    </lineage>
</organism>
<sequence>MDKIKIMGKLNHDQIELSWIDQKDAYDLFQAILGSIQLLRVFPASLPWSLEIPSLESAMQYCERCMLDAQNKHAFTYIIRLKSDGSFVGVIGLHQIQWDIPCITVGFWANLKFHGKGYMTCALQYLINFLKEELKVKRIEAFVDIENERARRLCLRSGFVLEEILEKSAKNPQDGSLRDIGLFVNTRQ</sequence>
<dbReference type="InterPro" id="IPR016181">
    <property type="entry name" value="Acyl_CoA_acyltransferase"/>
</dbReference>
<name>A0A0N7GY04_9GAMM</name>
<dbReference type="GO" id="GO:0016747">
    <property type="term" value="F:acyltransferase activity, transferring groups other than amino-acyl groups"/>
    <property type="evidence" value="ECO:0007669"/>
    <property type="project" value="InterPro"/>
</dbReference>
<dbReference type="Pfam" id="PF13302">
    <property type="entry name" value="Acetyltransf_3"/>
    <property type="match status" value="1"/>
</dbReference>
<dbReference type="PANTHER" id="PTHR43792:SF8">
    <property type="entry name" value="[RIBOSOMAL PROTEIN US5]-ALANINE N-ACETYLTRANSFERASE"/>
    <property type="match status" value="1"/>
</dbReference>
<dbReference type="SUPFAM" id="SSF55729">
    <property type="entry name" value="Acyl-CoA N-acyltransferases (Nat)"/>
    <property type="match status" value="1"/>
</dbReference>
<dbReference type="PROSITE" id="PS51186">
    <property type="entry name" value="GNAT"/>
    <property type="match status" value="1"/>
</dbReference>
<evidence type="ECO:0000256" key="1">
    <source>
        <dbReference type="ARBA" id="ARBA00022679"/>
    </source>
</evidence>
<evidence type="ECO:0000256" key="2">
    <source>
        <dbReference type="ARBA" id="ARBA00023315"/>
    </source>
</evidence>
<keyword evidence="2" id="KW-0012">Acyltransferase</keyword>
<dbReference type="EMBL" id="CP012808">
    <property type="protein sequence ID" value="ALH96163.1"/>
    <property type="molecule type" value="Genomic_DNA"/>
</dbReference>
<evidence type="ECO:0000313" key="6">
    <source>
        <dbReference type="Proteomes" id="UP000064939"/>
    </source>
</evidence>
<gene>
    <name evidence="5" type="ORF">AOY20_11820</name>
</gene>
<dbReference type="RefSeq" id="WP_054582046.1">
    <property type="nucleotide sequence ID" value="NZ_CP012808.1"/>
</dbReference>
<evidence type="ECO:0000256" key="3">
    <source>
        <dbReference type="ARBA" id="ARBA00038502"/>
    </source>
</evidence>